<dbReference type="PANTHER" id="PTHR43861">
    <property type="entry name" value="TRANS-ACONITATE 2-METHYLTRANSFERASE-RELATED"/>
    <property type="match status" value="1"/>
</dbReference>
<dbReference type="CDD" id="cd02440">
    <property type="entry name" value="AdoMet_MTases"/>
    <property type="match status" value="1"/>
</dbReference>
<dbReference type="GO" id="GO:0032259">
    <property type="term" value="P:methylation"/>
    <property type="evidence" value="ECO:0007669"/>
    <property type="project" value="UniProtKB-KW"/>
</dbReference>
<evidence type="ECO:0000313" key="1">
    <source>
        <dbReference type="EMBL" id="WMN07819.1"/>
    </source>
</evidence>
<dbReference type="EMBL" id="CP129970">
    <property type="protein sequence ID" value="WMN07819.1"/>
    <property type="molecule type" value="Genomic_DNA"/>
</dbReference>
<accession>A0AA51RDF4</accession>
<dbReference type="RefSeq" id="WP_308358091.1">
    <property type="nucleotide sequence ID" value="NZ_CP129970.2"/>
</dbReference>
<name>A0AA51RDF4_9BACT</name>
<sequence length="295" mass="34408">MNYENLTDCPVCGGSNLKNHKVVKDHSVSQESFNIMMCDNCHFQFTNPRPDEENIGKYYNSEEYISHSDKANSPINFIYKIARKYALSSKRKLINSVANHKKGRLLDYGCGTGYFLENMKSNGWKVYGIEPNEKARSIATEKAKVKENIEQLNLKNKKFDVITLWHVLEHIHDLNDIIKQLKSILKEKGKLVIAVPNIDSYEQSFYEEHWAAYDVPRHLYHFSQDTMNTLMLKHGLKVKKVYPMKLDAYYISLLSSKYKFQKNKFIKSILTGYKSNSYANKNQNNYSSLIYIIKK</sequence>
<keyword evidence="1" id="KW-0489">Methyltransferase</keyword>
<proteinExistence type="predicted"/>
<keyword evidence="2" id="KW-1185">Reference proteome</keyword>
<dbReference type="InterPro" id="IPR029063">
    <property type="entry name" value="SAM-dependent_MTases_sf"/>
</dbReference>
<dbReference type="AlphaFoldDB" id="A0AA51RDF4"/>
<dbReference type="EC" id="2.1.1.-" evidence="1"/>
<protein>
    <submittedName>
        <fullName evidence="1">Class I SAM-dependent methyltransferase</fullName>
        <ecNumber evidence="1">2.1.1.-</ecNumber>
    </submittedName>
</protein>
<dbReference type="Pfam" id="PF13489">
    <property type="entry name" value="Methyltransf_23"/>
    <property type="match status" value="1"/>
</dbReference>
<dbReference type="Gene3D" id="3.40.50.150">
    <property type="entry name" value="Vaccinia Virus protein VP39"/>
    <property type="match status" value="1"/>
</dbReference>
<dbReference type="PANTHER" id="PTHR43861:SF6">
    <property type="entry name" value="METHYLTRANSFERASE TYPE 11"/>
    <property type="match status" value="1"/>
</dbReference>
<dbReference type="Proteomes" id="UP001244443">
    <property type="component" value="Chromosome"/>
</dbReference>
<gene>
    <name evidence="1" type="ORF">QYS48_29985</name>
</gene>
<evidence type="ECO:0000313" key="2">
    <source>
        <dbReference type="Proteomes" id="UP001244443"/>
    </source>
</evidence>
<dbReference type="SUPFAM" id="SSF53335">
    <property type="entry name" value="S-adenosyl-L-methionine-dependent methyltransferases"/>
    <property type="match status" value="1"/>
</dbReference>
<reference evidence="1" key="1">
    <citation type="submission" date="2023-08" db="EMBL/GenBank/DDBJ databases">
        <title>Comparative genomics and taxonomic characterization of three novel marine species of genus Marivirga.</title>
        <authorList>
            <person name="Muhammad N."/>
            <person name="Kim S.-G."/>
        </authorList>
    </citation>
    <scope>NUCLEOTIDE SEQUENCE [LARGE SCALE GENOMIC DNA]</scope>
    <source>
        <strain evidence="1">ABR2-2</strain>
    </source>
</reference>
<dbReference type="GO" id="GO:0008168">
    <property type="term" value="F:methyltransferase activity"/>
    <property type="evidence" value="ECO:0007669"/>
    <property type="project" value="UniProtKB-KW"/>
</dbReference>
<keyword evidence="1" id="KW-0808">Transferase</keyword>
<organism evidence="1 2">
    <name type="scientific">Marivirga arenosa</name>
    <dbReference type="NCBI Taxonomy" id="3059076"/>
    <lineage>
        <taxon>Bacteria</taxon>
        <taxon>Pseudomonadati</taxon>
        <taxon>Bacteroidota</taxon>
        <taxon>Cytophagia</taxon>
        <taxon>Cytophagales</taxon>
        <taxon>Marivirgaceae</taxon>
        <taxon>Marivirga</taxon>
    </lineage>
</organism>